<dbReference type="PRINTS" id="PR00377">
    <property type="entry name" value="IMPHPHTASES"/>
</dbReference>
<dbReference type="Pfam" id="PF00459">
    <property type="entry name" value="Inositol_P"/>
    <property type="match status" value="1"/>
</dbReference>
<dbReference type="EMBL" id="FRCX01000018">
    <property type="protein sequence ID" value="SHN43662.1"/>
    <property type="molecule type" value="Genomic_DNA"/>
</dbReference>
<gene>
    <name evidence="3" type="ORF">SAMN05192549_11818</name>
</gene>
<feature type="binding site" evidence="2">
    <location>
        <position position="81"/>
    </location>
    <ligand>
        <name>Mg(2+)</name>
        <dbReference type="ChEBI" id="CHEBI:18420"/>
        <label>1</label>
        <note>catalytic</note>
    </ligand>
</feature>
<dbReference type="RefSeq" id="WP_072789808.1">
    <property type="nucleotide sequence ID" value="NZ_FRCX01000018.1"/>
</dbReference>
<dbReference type="OrthoDB" id="9785695at2"/>
<dbReference type="Gene3D" id="3.40.190.80">
    <property type="match status" value="1"/>
</dbReference>
<evidence type="ECO:0000313" key="3">
    <source>
        <dbReference type="EMBL" id="SHN43662.1"/>
    </source>
</evidence>
<dbReference type="PANTHER" id="PTHR20854:SF4">
    <property type="entry name" value="INOSITOL-1-MONOPHOSPHATASE-RELATED"/>
    <property type="match status" value="1"/>
</dbReference>
<dbReference type="Proteomes" id="UP000184339">
    <property type="component" value="Unassembled WGS sequence"/>
</dbReference>
<name>A0A1M7RBZ6_9BURK</name>
<keyword evidence="4" id="KW-1185">Reference proteome</keyword>
<dbReference type="InterPro" id="IPR000760">
    <property type="entry name" value="Inositol_monophosphatase-like"/>
</dbReference>
<dbReference type="PANTHER" id="PTHR20854">
    <property type="entry name" value="INOSITOL MONOPHOSPHATASE"/>
    <property type="match status" value="1"/>
</dbReference>
<evidence type="ECO:0000313" key="4">
    <source>
        <dbReference type="Proteomes" id="UP000184339"/>
    </source>
</evidence>
<dbReference type="GO" id="GO:0006020">
    <property type="term" value="P:inositol metabolic process"/>
    <property type="evidence" value="ECO:0007669"/>
    <property type="project" value="TreeGrafter"/>
</dbReference>
<dbReference type="AlphaFoldDB" id="A0A1M7RBZ6"/>
<protein>
    <submittedName>
        <fullName evidence="3">Myo-inositol-1(Or 4)-monophosphatase</fullName>
    </submittedName>
</protein>
<comment type="cofactor">
    <cofactor evidence="2">
        <name>Mg(2+)</name>
        <dbReference type="ChEBI" id="CHEBI:18420"/>
    </cofactor>
</comment>
<dbReference type="STRING" id="551987.SAMN05192549_11818"/>
<sequence length="260" mass="26999">MHQLNQVVAAVQAAGDAIKSRFTITSRPQDRQDIVGLIQANDDISMRILRAQLSPVFPAARWDEDESGSGALPGGEWWVVDPVEGAINHIHGLGEWSVTATLVRDNAPVLTAVYLPMTGDVYTASAGGGAHLNGRRLQASQKTELRAAMVGTGQATPDEGAATYQRIGSAVSAMLQAALVVRVSVPATLQLIHVASGSQDVFWQHSQVRSGLMAGALLVAEAGGSITDLHGAPWHTSSSAFLASAPGLTAAAVAVLGEAQ</sequence>
<dbReference type="Gene3D" id="3.30.540.10">
    <property type="entry name" value="Fructose-1,6-Bisphosphatase, subunit A, domain 1"/>
    <property type="match status" value="1"/>
</dbReference>
<reference evidence="4" key="1">
    <citation type="submission" date="2016-11" db="EMBL/GenBank/DDBJ databases">
        <authorList>
            <person name="Varghese N."/>
            <person name="Submissions S."/>
        </authorList>
    </citation>
    <scope>NUCLEOTIDE SEQUENCE [LARGE SCALE GENOMIC DNA]</scope>
    <source>
        <strain evidence="4">Sac-22</strain>
    </source>
</reference>
<keyword evidence="2" id="KW-0479">Metal-binding</keyword>
<comment type="similarity">
    <text evidence="1">Belongs to the inositol monophosphatase superfamily.</text>
</comment>
<dbReference type="GO" id="GO:0007165">
    <property type="term" value="P:signal transduction"/>
    <property type="evidence" value="ECO:0007669"/>
    <property type="project" value="TreeGrafter"/>
</dbReference>
<accession>A0A1M7RBZ6</accession>
<proteinExistence type="inferred from homology"/>
<keyword evidence="2" id="KW-0460">Magnesium</keyword>
<evidence type="ECO:0000256" key="1">
    <source>
        <dbReference type="ARBA" id="ARBA00009759"/>
    </source>
</evidence>
<dbReference type="SUPFAM" id="SSF56655">
    <property type="entry name" value="Carbohydrate phosphatase"/>
    <property type="match status" value="1"/>
</dbReference>
<dbReference type="GO" id="GO:0008934">
    <property type="term" value="F:inositol monophosphate 1-phosphatase activity"/>
    <property type="evidence" value="ECO:0007669"/>
    <property type="project" value="TreeGrafter"/>
</dbReference>
<dbReference type="GO" id="GO:0046872">
    <property type="term" value="F:metal ion binding"/>
    <property type="evidence" value="ECO:0007669"/>
    <property type="project" value="UniProtKB-KW"/>
</dbReference>
<evidence type="ECO:0000256" key="2">
    <source>
        <dbReference type="PIRSR" id="PIRSR600760-2"/>
    </source>
</evidence>
<organism evidence="3 4">
    <name type="scientific">Duganella sacchari</name>
    <dbReference type="NCBI Taxonomy" id="551987"/>
    <lineage>
        <taxon>Bacteria</taxon>
        <taxon>Pseudomonadati</taxon>
        <taxon>Pseudomonadota</taxon>
        <taxon>Betaproteobacteria</taxon>
        <taxon>Burkholderiales</taxon>
        <taxon>Oxalobacteraceae</taxon>
        <taxon>Telluria group</taxon>
        <taxon>Duganella</taxon>
    </lineage>
</organism>